<name>D8SDG8_SELML</name>
<keyword evidence="2" id="KW-1185">Reference proteome</keyword>
<accession>D8SDG8</accession>
<dbReference type="EMBL" id="GL377613">
    <property type="protein sequence ID" value="EFJ17621.1"/>
    <property type="molecule type" value="Genomic_DNA"/>
</dbReference>
<dbReference type="HOGENOM" id="CLU_1449976_0_0_1"/>
<dbReference type="Gramene" id="EFJ17621">
    <property type="protein sequence ID" value="EFJ17621"/>
    <property type="gene ID" value="SELMODRAFT_420897"/>
</dbReference>
<organism evidence="2">
    <name type="scientific">Selaginella moellendorffii</name>
    <name type="common">Spikemoss</name>
    <dbReference type="NCBI Taxonomy" id="88036"/>
    <lineage>
        <taxon>Eukaryota</taxon>
        <taxon>Viridiplantae</taxon>
        <taxon>Streptophyta</taxon>
        <taxon>Embryophyta</taxon>
        <taxon>Tracheophyta</taxon>
        <taxon>Lycopodiopsida</taxon>
        <taxon>Selaginellales</taxon>
        <taxon>Selaginellaceae</taxon>
        <taxon>Selaginella</taxon>
    </lineage>
</organism>
<evidence type="ECO:0000313" key="1">
    <source>
        <dbReference type="EMBL" id="EFJ17621.1"/>
    </source>
</evidence>
<protein>
    <submittedName>
        <fullName evidence="1">Uncharacterized protein</fullName>
    </submittedName>
</protein>
<proteinExistence type="predicted"/>
<dbReference type="AlphaFoldDB" id="D8SDG8"/>
<reference evidence="1 2" key="1">
    <citation type="journal article" date="2011" name="Science">
        <title>The Selaginella genome identifies genetic changes associated with the evolution of vascular plants.</title>
        <authorList>
            <person name="Banks J.A."/>
            <person name="Nishiyama T."/>
            <person name="Hasebe M."/>
            <person name="Bowman J.L."/>
            <person name="Gribskov M."/>
            <person name="dePamphilis C."/>
            <person name="Albert V.A."/>
            <person name="Aono N."/>
            <person name="Aoyama T."/>
            <person name="Ambrose B.A."/>
            <person name="Ashton N.W."/>
            <person name="Axtell M.J."/>
            <person name="Barker E."/>
            <person name="Barker M.S."/>
            <person name="Bennetzen J.L."/>
            <person name="Bonawitz N.D."/>
            <person name="Chapple C."/>
            <person name="Cheng C."/>
            <person name="Correa L.G."/>
            <person name="Dacre M."/>
            <person name="DeBarry J."/>
            <person name="Dreyer I."/>
            <person name="Elias M."/>
            <person name="Engstrom E.M."/>
            <person name="Estelle M."/>
            <person name="Feng L."/>
            <person name="Finet C."/>
            <person name="Floyd S.K."/>
            <person name="Frommer W.B."/>
            <person name="Fujita T."/>
            <person name="Gramzow L."/>
            <person name="Gutensohn M."/>
            <person name="Harholt J."/>
            <person name="Hattori M."/>
            <person name="Heyl A."/>
            <person name="Hirai T."/>
            <person name="Hiwatashi Y."/>
            <person name="Ishikawa M."/>
            <person name="Iwata M."/>
            <person name="Karol K.G."/>
            <person name="Koehler B."/>
            <person name="Kolukisaoglu U."/>
            <person name="Kubo M."/>
            <person name="Kurata T."/>
            <person name="Lalonde S."/>
            <person name="Li K."/>
            <person name="Li Y."/>
            <person name="Litt A."/>
            <person name="Lyons E."/>
            <person name="Manning G."/>
            <person name="Maruyama T."/>
            <person name="Michael T.P."/>
            <person name="Mikami K."/>
            <person name="Miyazaki S."/>
            <person name="Morinaga S."/>
            <person name="Murata T."/>
            <person name="Mueller-Roeber B."/>
            <person name="Nelson D.R."/>
            <person name="Obara M."/>
            <person name="Oguri Y."/>
            <person name="Olmstead R.G."/>
            <person name="Onodera N."/>
            <person name="Petersen B.L."/>
            <person name="Pils B."/>
            <person name="Prigge M."/>
            <person name="Rensing S.A."/>
            <person name="Riano-Pachon D.M."/>
            <person name="Roberts A.W."/>
            <person name="Sato Y."/>
            <person name="Scheller H.V."/>
            <person name="Schulz B."/>
            <person name="Schulz C."/>
            <person name="Shakirov E.V."/>
            <person name="Shibagaki N."/>
            <person name="Shinohara N."/>
            <person name="Shippen D.E."/>
            <person name="Soerensen I."/>
            <person name="Sotooka R."/>
            <person name="Sugimoto N."/>
            <person name="Sugita M."/>
            <person name="Sumikawa N."/>
            <person name="Tanurdzic M."/>
            <person name="Theissen G."/>
            <person name="Ulvskov P."/>
            <person name="Wakazuki S."/>
            <person name="Weng J.K."/>
            <person name="Willats W.W."/>
            <person name="Wipf D."/>
            <person name="Wolf P.G."/>
            <person name="Yang L."/>
            <person name="Zimmer A.D."/>
            <person name="Zhu Q."/>
            <person name="Mitros T."/>
            <person name="Hellsten U."/>
            <person name="Loque D."/>
            <person name="Otillar R."/>
            <person name="Salamov A."/>
            <person name="Schmutz J."/>
            <person name="Shapiro H."/>
            <person name="Lindquist E."/>
            <person name="Lucas S."/>
            <person name="Rokhsar D."/>
            <person name="Grigoriev I.V."/>
        </authorList>
    </citation>
    <scope>NUCLEOTIDE SEQUENCE [LARGE SCALE GENOMIC DNA]</scope>
</reference>
<dbReference type="KEGG" id="smo:SELMODRAFT_420897"/>
<sequence length="206" mass="22959">MRQWCFLPCCCQGFKIEEEREVVEAGDIIEPCCAAAARTGPAMSAGELESQAIRVVSEILQHQAVSVEEKEHKVPSKVTSSSLWSDSLGIDEFDDQIILPSEDDGYEVRFSLFLQTPTHIREIREQDTFSTTTSLLDLATEENNEGESIPVENVDDAASRVEADPGPVEMNLLLVVALLVLIWWQLYRKSAVASQPWSLANHPTLR</sequence>
<dbReference type="Proteomes" id="UP000001514">
    <property type="component" value="Unassembled WGS sequence"/>
</dbReference>
<dbReference type="InParanoid" id="D8SDG8"/>
<gene>
    <name evidence="1" type="ORF">SELMODRAFT_420897</name>
</gene>
<evidence type="ECO:0000313" key="2">
    <source>
        <dbReference type="Proteomes" id="UP000001514"/>
    </source>
</evidence>